<name>K0S8Q6_THAOC</name>
<evidence type="ECO:0000313" key="3">
    <source>
        <dbReference type="Proteomes" id="UP000266841"/>
    </source>
</evidence>
<organism evidence="2 3">
    <name type="scientific">Thalassiosira oceanica</name>
    <name type="common">Marine diatom</name>
    <dbReference type="NCBI Taxonomy" id="159749"/>
    <lineage>
        <taxon>Eukaryota</taxon>
        <taxon>Sar</taxon>
        <taxon>Stramenopiles</taxon>
        <taxon>Ochrophyta</taxon>
        <taxon>Bacillariophyta</taxon>
        <taxon>Coscinodiscophyceae</taxon>
        <taxon>Thalassiosirophycidae</taxon>
        <taxon>Thalassiosirales</taxon>
        <taxon>Thalassiosiraceae</taxon>
        <taxon>Thalassiosira</taxon>
    </lineage>
</organism>
<dbReference type="AlphaFoldDB" id="K0S8Q6"/>
<keyword evidence="3" id="KW-1185">Reference proteome</keyword>
<accession>K0S8Q6</accession>
<dbReference type="Proteomes" id="UP000266841">
    <property type="component" value="Unassembled WGS sequence"/>
</dbReference>
<gene>
    <name evidence="2" type="ORF">THAOC_18228</name>
</gene>
<proteinExistence type="predicted"/>
<evidence type="ECO:0000313" key="2">
    <source>
        <dbReference type="EMBL" id="EJK61314.1"/>
    </source>
</evidence>
<feature type="region of interest" description="Disordered" evidence="1">
    <location>
        <begin position="1"/>
        <end position="24"/>
    </location>
</feature>
<evidence type="ECO:0000256" key="1">
    <source>
        <dbReference type="SAM" id="MobiDB-lite"/>
    </source>
</evidence>
<dbReference type="EMBL" id="AGNL01020159">
    <property type="protein sequence ID" value="EJK61314.1"/>
    <property type="molecule type" value="Genomic_DNA"/>
</dbReference>
<sequence length="163" mass="17642">MGSDDKLAESNGSSGGRTPPGYNQTKRQWARGFLWVTAILLLFDRPLLSLGTSASAVYTMHGGTILSHKNFKWSCASAISFLVSLYALTLRTESKFVDGERAYELKATLNLKHRAAEIIWGGILLLFLGLTVKEKIDNAIESTASAVKNISSSMGGSGKQKKT</sequence>
<protein>
    <submittedName>
        <fullName evidence="2">Uncharacterized protein</fullName>
    </submittedName>
</protein>
<reference evidence="2 3" key="1">
    <citation type="journal article" date="2012" name="Genome Biol.">
        <title>Genome and low-iron response of an oceanic diatom adapted to chronic iron limitation.</title>
        <authorList>
            <person name="Lommer M."/>
            <person name="Specht M."/>
            <person name="Roy A.S."/>
            <person name="Kraemer L."/>
            <person name="Andreson R."/>
            <person name="Gutowska M.A."/>
            <person name="Wolf J."/>
            <person name="Bergner S.V."/>
            <person name="Schilhabel M.B."/>
            <person name="Klostermeier U.C."/>
            <person name="Beiko R.G."/>
            <person name="Rosenstiel P."/>
            <person name="Hippler M."/>
            <person name="Laroche J."/>
        </authorList>
    </citation>
    <scope>NUCLEOTIDE SEQUENCE [LARGE SCALE GENOMIC DNA]</scope>
    <source>
        <strain evidence="2 3">CCMP1005</strain>
    </source>
</reference>
<comment type="caution">
    <text evidence="2">The sequence shown here is derived from an EMBL/GenBank/DDBJ whole genome shotgun (WGS) entry which is preliminary data.</text>
</comment>